<accession>A0A2W5QXE1</accession>
<evidence type="ECO:0000313" key="2">
    <source>
        <dbReference type="Proteomes" id="UP000249282"/>
    </source>
</evidence>
<gene>
    <name evidence="1" type="ORF">DI542_18385</name>
</gene>
<proteinExistence type="predicted"/>
<evidence type="ECO:0000313" key="1">
    <source>
        <dbReference type="EMBL" id="PZQ83251.1"/>
    </source>
</evidence>
<name>A0A2W5QXE1_ACIJO</name>
<protein>
    <submittedName>
        <fullName evidence="1">Uncharacterized protein</fullName>
    </submittedName>
</protein>
<reference evidence="1 2" key="1">
    <citation type="submission" date="2017-11" db="EMBL/GenBank/DDBJ databases">
        <title>Infants hospitalized years apart are colonized by the same room-sourced microbial strains.</title>
        <authorList>
            <person name="Brooks B."/>
            <person name="Olm M.R."/>
            <person name="Firek B.A."/>
            <person name="Baker R."/>
            <person name="Thomas B.C."/>
            <person name="Morowitz M.J."/>
            <person name="Banfield J.F."/>
        </authorList>
    </citation>
    <scope>NUCLEOTIDE SEQUENCE [LARGE SCALE GENOMIC DNA]</scope>
    <source>
        <strain evidence="1">S2_003_000_R3_20</strain>
    </source>
</reference>
<organism evidence="1 2">
    <name type="scientific">Acinetobacter johnsonii</name>
    <dbReference type="NCBI Taxonomy" id="40214"/>
    <lineage>
        <taxon>Bacteria</taxon>
        <taxon>Pseudomonadati</taxon>
        <taxon>Pseudomonadota</taxon>
        <taxon>Gammaproteobacteria</taxon>
        <taxon>Moraxellales</taxon>
        <taxon>Moraxellaceae</taxon>
        <taxon>Acinetobacter</taxon>
    </lineage>
</organism>
<dbReference type="Proteomes" id="UP000249282">
    <property type="component" value="Unassembled WGS sequence"/>
</dbReference>
<sequence length="169" mass="18951">MIWAIVWKLKTWIAIAILLLLWLGQIAYTNHLSGKLQKTETVCDVRIAKAIKPYQIAIAKAEQQKVITEKAWSDKYIEVEQNAIKKIQDANAAARSADLAASGLSKQLSEANKRLSTVPRQTIIEYTITNSELLEACTAEYRSMAEKADGHAIDVERLSEVWPEVEALK</sequence>
<comment type="caution">
    <text evidence="1">The sequence shown here is derived from an EMBL/GenBank/DDBJ whole genome shotgun (WGS) entry which is preliminary data.</text>
</comment>
<dbReference type="AlphaFoldDB" id="A0A2W5QXE1"/>
<dbReference type="EMBL" id="QFQJ01000214">
    <property type="protein sequence ID" value="PZQ83251.1"/>
    <property type="molecule type" value="Genomic_DNA"/>
</dbReference>